<proteinExistence type="predicted"/>
<dbReference type="KEGG" id="raj:RA11412_1096"/>
<evidence type="ECO:0000313" key="1">
    <source>
        <dbReference type="EMBL" id="BAV87395.1"/>
    </source>
</evidence>
<dbReference type="EMBL" id="AP017895">
    <property type="protein sequence ID" value="BAV87395.1"/>
    <property type="molecule type" value="Genomic_DNA"/>
</dbReference>
<dbReference type="AlphaFoldDB" id="A0A2Z5QY51"/>
<reference evidence="1 2" key="1">
    <citation type="submission" date="2016-10" db="EMBL/GenBank/DDBJ databases">
        <title>Genome sequence of Rothia aeria strain JCM11412.</title>
        <authorList>
            <person name="Nambu T."/>
        </authorList>
    </citation>
    <scope>NUCLEOTIDE SEQUENCE [LARGE SCALE GENOMIC DNA]</scope>
    <source>
        <strain evidence="1 2">JCM 11412</strain>
    </source>
</reference>
<protein>
    <submittedName>
        <fullName evidence="1">Uncharacterized protein</fullName>
    </submittedName>
</protein>
<gene>
    <name evidence="1" type="ORF">RA11412_1096</name>
</gene>
<name>A0A2Z5QY51_9MICC</name>
<evidence type="ECO:0000313" key="2">
    <source>
        <dbReference type="Proteomes" id="UP000250241"/>
    </source>
</evidence>
<dbReference type="Proteomes" id="UP000250241">
    <property type="component" value="Chromosome"/>
</dbReference>
<accession>A0A2Z5QY51</accession>
<sequence>MGDGEYRDLVQEYQYPNLLNLGFIKFDPEWKKYVRDYVDIMLLPHRQGDPSCTYFESLGMGSRLQDSPTILSLLW</sequence>
<keyword evidence="2" id="KW-1185">Reference proteome</keyword>
<organism evidence="1 2">
    <name type="scientific">Rothia aeria</name>
    <dbReference type="NCBI Taxonomy" id="172042"/>
    <lineage>
        <taxon>Bacteria</taxon>
        <taxon>Bacillati</taxon>
        <taxon>Actinomycetota</taxon>
        <taxon>Actinomycetes</taxon>
        <taxon>Micrococcales</taxon>
        <taxon>Micrococcaceae</taxon>
        <taxon>Rothia</taxon>
    </lineage>
</organism>